<evidence type="ECO:0000259" key="9">
    <source>
        <dbReference type="Pfam" id="PF09770"/>
    </source>
</evidence>
<dbReference type="GO" id="GO:0000932">
    <property type="term" value="C:P-body"/>
    <property type="evidence" value="ECO:0007669"/>
    <property type="project" value="UniProtKB-SubCell"/>
</dbReference>
<reference evidence="10 11" key="1">
    <citation type="submission" date="2018-06" db="EMBL/GenBank/DDBJ databases">
        <title>A transcriptomic atlas of mushroom development highlights an independent origin of complex multicellularity.</title>
        <authorList>
            <consortium name="DOE Joint Genome Institute"/>
            <person name="Krizsan K."/>
            <person name="Almasi E."/>
            <person name="Merenyi Z."/>
            <person name="Sahu N."/>
            <person name="Viragh M."/>
            <person name="Koszo T."/>
            <person name="Mondo S."/>
            <person name="Kiss B."/>
            <person name="Balint B."/>
            <person name="Kues U."/>
            <person name="Barry K."/>
            <person name="Hegedus J.C."/>
            <person name="Henrissat B."/>
            <person name="Johnson J."/>
            <person name="Lipzen A."/>
            <person name="Ohm R."/>
            <person name="Nagy I."/>
            <person name="Pangilinan J."/>
            <person name="Yan J."/>
            <person name="Xiong Y."/>
            <person name="Grigoriev I.V."/>
            <person name="Hibbett D.S."/>
            <person name="Nagy L.G."/>
        </authorList>
    </citation>
    <scope>NUCLEOTIDE SEQUENCE [LARGE SCALE GENOMIC DNA]</scope>
    <source>
        <strain evidence="10 11">SZMC22713</strain>
    </source>
</reference>
<dbReference type="PANTHER" id="PTHR21551">
    <property type="entry name" value="TOPOISOMERASE II-ASSOCIATED PROTEIN PAT1"/>
    <property type="match status" value="1"/>
</dbReference>
<dbReference type="PANTHER" id="PTHR21551:SF0">
    <property type="entry name" value="PROTEIN ASSOCIATED WITH TOPO II RELATED-1, ISOFORM A"/>
    <property type="match status" value="1"/>
</dbReference>
<sequence>MSFFGFEHDDLEDERKKFLDGNLREEEDIAVYNWGQDDFDGLGNALQEGNDELNDETFGGNDPVGKDFDFVNSTKALQSDEWPSKFENNNQQHGHETQPQVSSSAASQQARHTANTLDSVWDNKSPFSVLPRSGGGHARSVGTAKGSSVGLGTSRFSPFGSPAITQQSPTLSHQKPVQTSSNYATTGMRTLQEIEAEMIANARQQARMQQVPAQQQRPPRMRSQSPSAVRHEQHLNNIAYQQQILEQQERLRMEELERQLREQRLAQELQARDLQSYLQQEQMSVPSRMVHSRQSSGIYEQQQQQLAHQRLRSHSPAILGMAEQPLLYSQQQQQQQGSLYAQNVQNLQMQQRILSQLAQEQFSQGMAEMNPEEHEALRQEAIKKIMEAERMEGKRRRKAAKIAHMSRYNDLMTQSDKDFITRIQVSQLVTSDPYAEDFYAQVYGSLLRSRMGMNGQDELVLKFGSGEGVGLGLGQRTAGRRPNAMQRMEQQVERIVSNARQREKEKGLHAIHSLQGALGKTAGRSYKAAPRQLLQVETGKESTSPTLSHAHAHISKEDAKEKAAGAAKEAARRGREALGITSADSDGVVAKDPLSHREALFILEGLFDTLLQVEQLRREQPPPEDPEAFMKWEAVYKSLVQELWDGLRVMVPLETSVPHPFVSLITPAKGKRLIPRLSRHLDAKQMRTILTLLVACFSQLDVVIDAPILDSIEESPTRKDVDRQTQVFLASVVQSIMHITQAAELRLISGLLGLFMDRCDVGFVAQTTPGLSLLTLFLSRVAVIKEGILANSIDSSEYPSTEDSISWQNCYNHLFHILTPHFLLLFPSTRIATSHPGRDLADLHIDGLDLPVWQFFAALALQASNEQQQILVATLRDKLIDNLVRASKGWVADESDRRAKIANVNIFLHALGLDSSQINL</sequence>
<dbReference type="InterPro" id="IPR019167">
    <property type="entry name" value="PAT1_dom"/>
</dbReference>
<protein>
    <recommendedName>
        <fullName evidence="9">mRNA decay factor PAT1 domain-containing protein</fullName>
    </recommendedName>
</protein>
<evidence type="ECO:0000256" key="8">
    <source>
        <dbReference type="SAM" id="MobiDB-lite"/>
    </source>
</evidence>
<keyword evidence="4" id="KW-0963">Cytoplasm</keyword>
<dbReference type="InterPro" id="IPR039900">
    <property type="entry name" value="Pat1-like"/>
</dbReference>
<dbReference type="Pfam" id="PF09770">
    <property type="entry name" value="PAT1"/>
    <property type="match status" value="1"/>
</dbReference>
<dbReference type="GO" id="GO:0005634">
    <property type="term" value="C:nucleus"/>
    <property type="evidence" value="ECO:0007669"/>
    <property type="project" value="UniProtKB-SubCell"/>
</dbReference>
<evidence type="ECO:0000313" key="11">
    <source>
        <dbReference type="Proteomes" id="UP000294933"/>
    </source>
</evidence>
<evidence type="ECO:0000256" key="6">
    <source>
        <dbReference type="ARBA" id="ARBA00023242"/>
    </source>
</evidence>
<dbReference type="GO" id="GO:0000290">
    <property type="term" value="P:deadenylation-dependent decapping of nuclear-transcribed mRNA"/>
    <property type="evidence" value="ECO:0007669"/>
    <property type="project" value="InterPro"/>
</dbReference>
<evidence type="ECO:0000256" key="7">
    <source>
        <dbReference type="SAM" id="Coils"/>
    </source>
</evidence>
<feature type="region of interest" description="Disordered" evidence="8">
    <location>
        <begin position="203"/>
        <end position="223"/>
    </location>
</feature>
<keyword evidence="5" id="KW-0694">RNA-binding</keyword>
<comment type="similarity">
    <text evidence="3">Belongs to the PAT1 family.</text>
</comment>
<feature type="region of interest" description="Disordered" evidence="8">
    <location>
        <begin position="79"/>
        <end position="181"/>
    </location>
</feature>
<evidence type="ECO:0000256" key="1">
    <source>
        <dbReference type="ARBA" id="ARBA00004123"/>
    </source>
</evidence>
<feature type="region of interest" description="Disordered" evidence="8">
    <location>
        <begin position="537"/>
        <end position="560"/>
    </location>
</feature>
<feature type="coiled-coil region" evidence="7">
    <location>
        <begin position="246"/>
        <end position="273"/>
    </location>
</feature>
<dbReference type="GO" id="GO:0003723">
    <property type="term" value="F:RNA binding"/>
    <property type="evidence" value="ECO:0007669"/>
    <property type="project" value="UniProtKB-KW"/>
</dbReference>
<accession>A0A4Y7Q8X2</accession>
<evidence type="ECO:0000256" key="5">
    <source>
        <dbReference type="ARBA" id="ARBA00022884"/>
    </source>
</evidence>
<feature type="compositionally biased region" description="Polar residues" evidence="8">
    <location>
        <begin position="163"/>
        <end position="181"/>
    </location>
</feature>
<dbReference type="GO" id="GO:0033962">
    <property type="term" value="P:P-body assembly"/>
    <property type="evidence" value="ECO:0007669"/>
    <property type="project" value="TreeGrafter"/>
</dbReference>
<evidence type="ECO:0000256" key="2">
    <source>
        <dbReference type="ARBA" id="ARBA00004201"/>
    </source>
</evidence>
<evidence type="ECO:0000313" key="10">
    <source>
        <dbReference type="EMBL" id="TDL23786.1"/>
    </source>
</evidence>
<dbReference type="EMBL" id="ML170169">
    <property type="protein sequence ID" value="TDL23786.1"/>
    <property type="molecule type" value="Genomic_DNA"/>
</dbReference>
<keyword evidence="6" id="KW-0539">Nucleus</keyword>
<gene>
    <name evidence="10" type="ORF">BD410DRAFT_820717</name>
</gene>
<organism evidence="10 11">
    <name type="scientific">Rickenella mellea</name>
    <dbReference type="NCBI Taxonomy" id="50990"/>
    <lineage>
        <taxon>Eukaryota</taxon>
        <taxon>Fungi</taxon>
        <taxon>Dikarya</taxon>
        <taxon>Basidiomycota</taxon>
        <taxon>Agaricomycotina</taxon>
        <taxon>Agaricomycetes</taxon>
        <taxon>Hymenochaetales</taxon>
        <taxon>Rickenellaceae</taxon>
        <taxon>Rickenella</taxon>
    </lineage>
</organism>
<proteinExistence type="inferred from homology"/>
<dbReference type="Proteomes" id="UP000294933">
    <property type="component" value="Unassembled WGS sequence"/>
</dbReference>
<dbReference type="VEuPathDB" id="FungiDB:BD410DRAFT_820717"/>
<keyword evidence="7" id="KW-0175">Coiled coil</keyword>
<dbReference type="OrthoDB" id="74835at2759"/>
<feature type="domain" description="mRNA decay factor PAT1" evidence="9">
    <location>
        <begin position="1"/>
        <end position="914"/>
    </location>
</feature>
<dbReference type="STRING" id="50990.A0A4Y7Q8X2"/>
<name>A0A4Y7Q8X2_9AGAM</name>
<dbReference type="AlphaFoldDB" id="A0A4Y7Q8X2"/>
<feature type="compositionally biased region" description="Low complexity" evidence="8">
    <location>
        <begin position="98"/>
        <end position="110"/>
    </location>
</feature>
<comment type="subcellular location">
    <subcellularLocation>
        <location evidence="2">Cytoplasm</location>
        <location evidence="2">P-body</location>
    </subcellularLocation>
    <subcellularLocation>
        <location evidence="1">Nucleus</location>
    </subcellularLocation>
</comment>
<keyword evidence="11" id="KW-1185">Reference proteome</keyword>
<evidence type="ECO:0000256" key="4">
    <source>
        <dbReference type="ARBA" id="ARBA00022490"/>
    </source>
</evidence>
<evidence type="ECO:0000256" key="3">
    <source>
        <dbReference type="ARBA" id="ARBA00009138"/>
    </source>
</evidence>